<dbReference type="EMBL" id="QFQP01000074">
    <property type="protein sequence ID" value="PZR03738.1"/>
    <property type="molecule type" value="Genomic_DNA"/>
</dbReference>
<evidence type="ECO:0000313" key="1">
    <source>
        <dbReference type="EMBL" id="PZR03738.1"/>
    </source>
</evidence>
<gene>
    <name evidence="1" type="ORF">DI536_35570</name>
</gene>
<organism evidence="1 2">
    <name type="scientific">Archangium gephyra</name>
    <dbReference type="NCBI Taxonomy" id="48"/>
    <lineage>
        <taxon>Bacteria</taxon>
        <taxon>Pseudomonadati</taxon>
        <taxon>Myxococcota</taxon>
        <taxon>Myxococcia</taxon>
        <taxon>Myxococcales</taxon>
        <taxon>Cystobacterineae</taxon>
        <taxon>Archangiaceae</taxon>
        <taxon>Archangium</taxon>
    </lineage>
</organism>
<protein>
    <recommendedName>
        <fullName evidence="3">RiboL-PSP-HEPN domain-containing protein</fullName>
    </recommendedName>
</protein>
<accession>A0A2W5U4S6</accession>
<dbReference type="AlphaFoldDB" id="A0A2W5U4S6"/>
<reference evidence="1 2" key="1">
    <citation type="submission" date="2017-08" db="EMBL/GenBank/DDBJ databases">
        <title>Infants hospitalized years apart are colonized by the same room-sourced microbial strains.</title>
        <authorList>
            <person name="Brooks B."/>
            <person name="Olm M.R."/>
            <person name="Firek B.A."/>
            <person name="Baker R."/>
            <person name="Thomas B.C."/>
            <person name="Morowitz M.J."/>
            <person name="Banfield J.F."/>
        </authorList>
    </citation>
    <scope>NUCLEOTIDE SEQUENCE [LARGE SCALE GENOMIC DNA]</scope>
    <source>
        <strain evidence="1">S2_003_000_R2_14</strain>
    </source>
</reference>
<evidence type="ECO:0008006" key="3">
    <source>
        <dbReference type="Google" id="ProtNLM"/>
    </source>
</evidence>
<comment type="caution">
    <text evidence="1">The sequence shown here is derived from an EMBL/GenBank/DDBJ whole genome shotgun (WGS) entry which is preliminary data.</text>
</comment>
<evidence type="ECO:0000313" key="2">
    <source>
        <dbReference type="Proteomes" id="UP000249061"/>
    </source>
</evidence>
<sequence length="211" mass="23398">MWDCLLKRIIVFGSDSLNPEWPFYRLTDHGAHVLKSVAPQPYDPDGFMSYFDATCSGIDPAVRSYVAEAVHAFNSDCTRAAAVMLGCASEKLLLLLCESFEAAIGDATKKAKFSKDLAARWAISHKYTTLRDRLELMVTAKKIPHEHAETVAGELPAGFELLRRCRNAAGHPDVPGDVSNDTVFLNLRTFTEYARRVQSMITHFGATAADW</sequence>
<proteinExistence type="predicted"/>
<dbReference type="Proteomes" id="UP000249061">
    <property type="component" value="Unassembled WGS sequence"/>
</dbReference>
<name>A0A2W5U4S6_9BACT</name>